<evidence type="ECO:0000256" key="4">
    <source>
        <dbReference type="SAM" id="SignalP"/>
    </source>
</evidence>
<feature type="coiled-coil region" evidence="2">
    <location>
        <begin position="13"/>
        <end position="47"/>
    </location>
</feature>
<feature type="compositionally biased region" description="Low complexity" evidence="3">
    <location>
        <begin position="234"/>
        <end position="248"/>
    </location>
</feature>
<evidence type="ECO:0000313" key="5">
    <source>
        <dbReference type="EMBL" id="APX99049.1"/>
    </source>
</evidence>
<protein>
    <submittedName>
        <fullName evidence="5">Aerotolerance regulator BatC</fullName>
    </submittedName>
</protein>
<sequence length="281" mass="32325">MKNIITYILIFTISLAFAQQEDKEKEIQKLNQKVNNLISDANDLASNKEFVTAEMEYRKAISGKPTSVAGTYNLGHSYYKKGNYDEALYRNQQAAKNATDKLEKHRAYHNIGNILMQEDKCSEAAEAFKNALRNNPLDEETRYNFALAKECAKNQEPPQEEDNKDDKDKDKKENEDQKEQDKKEQEDEGENKEDNKDQGDDDKKEGDQNEDEGKPDEEKDKDGEGNDEKKEQPKPQQQPGKLSPQQIQNLLEAMDNQEQKVQDKMNAEKAKGAKVQTEKDW</sequence>
<evidence type="ECO:0000256" key="2">
    <source>
        <dbReference type="SAM" id="Coils"/>
    </source>
</evidence>
<dbReference type="KEGG" id="lvn:BWR22_01565"/>
<name>A0AAC9PVQ4_9FLAO</name>
<feature type="signal peptide" evidence="4">
    <location>
        <begin position="1"/>
        <end position="18"/>
    </location>
</feature>
<dbReference type="Gene3D" id="1.25.40.10">
    <property type="entry name" value="Tetratricopeptide repeat domain"/>
    <property type="match status" value="2"/>
</dbReference>
<evidence type="ECO:0000313" key="6">
    <source>
        <dbReference type="Proteomes" id="UP000187506"/>
    </source>
</evidence>
<feature type="compositionally biased region" description="Basic and acidic residues" evidence="3">
    <location>
        <begin position="257"/>
        <end position="281"/>
    </location>
</feature>
<keyword evidence="6" id="KW-1185">Reference proteome</keyword>
<dbReference type="PROSITE" id="PS50005">
    <property type="entry name" value="TPR"/>
    <property type="match status" value="1"/>
</dbReference>
<gene>
    <name evidence="5" type="ORF">BWR22_01565</name>
</gene>
<feature type="repeat" description="TPR" evidence="1">
    <location>
        <begin position="105"/>
        <end position="138"/>
    </location>
</feature>
<reference evidence="5 6" key="1">
    <citation type="submission" date="2017-01" db="EMBL/GenBank/DDBJ databases">
        <title>Complete genome of Lacinutrix venerupis DOK2-8 isolated from seawater in Dokdo.</title>
        <authorList>
            <person name="Chi W.-J."/>
            <person name="Kim J.H."/>
        </authorList>
    </citation>
    <scope>NUCLEOTIDE SEQUENCE [LARGE SCALE GENOMIC DNA]</scope>
    <source>
        <strain evidence="5 6">DOK2-8</strain>
    </source>
</reference>
<feature type="chain" id="PRO_5042119927" evidence="4">
    <location>
        <begin position="19"/>
        <end position="281"/>
    </location>
</feature>
<dbReference type="InterPro" id="IPR019734">
    <property type="entry name" value="TPR_rpt"/>
</dbReference>
<organism evidence="5 6">
    <name type="scientific">Lacinutrix venerupis</name>
    <dbReference type="NCBI Taxonomy" id="1486034"/>
    <lineage>
        <taxon>Bacteria</taxon>
        <taxon>Pseudomonadati</taxon>
        <taxon>Bacteroidota</taxon>
        <taxon>Flavobacteriia</taxon>
        <taxon>Flavobacteriales</taxon>
        <taxon>Flavobacteriaceae</taxon>
        <taxon>Lacinutrix</taxon>
    </lineage>
</organism>
<evidence type="ECO:0000256" key="1">
    <source>
        <dbReference type="PROSITE-ProRule" id="PRU00339"/>
    </source>
</evidence>
<dbReference type="Pfam" id="PF13432">
    <property type="entry name" value="TPR_16"/>
    <property type="match status" value="1"/>
</dbReference>
<feature type="compositionally biased region" description="Basic and acidic residues" evidence="3">
    <location>
        <begin position="164"/>
        <end position="185"/>
    </location>
</feature>
<evidence type="ECO:0000256" key="3">
    <source>
        <dbReference type="SAM" id="MobiDB-lite"/>
    </source>
</evidence>
<feature type="compositionally biased region" description="Basic and acidic residues" evidence="3">
    <location>
        <begin position="192"/>
        <end position="207"/>
    </location>
</feature>
<keyword evidence="2" id="KW-0175">Coiled coil</keyword>
<keyword evidence="1" id="KW-0802">TPR repeat</keyword>
<dbReference type="RefSeq" id="WP_076731691.1">
    <property type="nucleotide sequence ID" value="NZ_CP019352.1"/>
</dbReference>
<dbReference type="SMART" id="SM00028">
    <property type="entry name" value="TPR"/>
    <property type="match status" value="2"/>
</dbReference>
<dbReference type="AlphaFoldDB" id="A0AAC9PVQ4"/>
<dbReference type="InterPro" id="IPR011990">
    <property type="entry name" value="TPR-like_helical_dom_sf"/>
</dbReference>
<proteinExistence type="predicted"/>
<dbReference type="SUPFAM" id="SSF48452">
    <property type="entry name" value="TPR-like"/>
    <property type="match status" value="1"/>
</dbReference>
<feature type="region of interest" description="Disordered" evidence="3">
    <location>
        <begin position="150"/>
        <end position="281"/>
    </location>
</feature>
<feature type="compositionally biased region" description="Basic and acidic residues" evidence="3">
    <location>
        <begin position="216"/>
        <end position="233"/>
    </location>
</feature>
<dbReference type="EMBL" id="CP019352">
    <property type="protein sequence ID" value="APX99049.1"/>
    <property type="molecule type" value="Genomic_DNA"/>
</dbReference>
<accession>A0AAC9PVQ4</accession>
<keyword evidence="4" id="KW-0732">Signal</keyword>
<dbReference type="Proteomes" id="UP000187506">
    <property type="component" value="Chromosome"/>
</dbReference>